<evidence type="ECO:0000313" key="2">
    <source>
        <dbReference type="Proteomes" id="UP000176629"/>
    </source>
</evidence>
<dbReference type="InterPro" id="IPR038735">
    <property type="entry name" value="MSMEG_1276-like_NTP-PPase_dom"/>
</dbReference>
<dbReference type="STRING" id="1801773.A3A03_00850"/>
<evidence type="ECO:0000313" key="1">
    <source>
        <dbReference type="EMBL" id="OGI93784.1"/>
    </source>
</evidence>
<accession>A0A1F6XHT4</accession>
<dbReference type="EMBL" id="MFUX01000039">
    <property type="protein sequence ID" value="OGI93784.1"/>
    <property type="molecule type" value="Genomic_DNA"/>
</dbReference>
<reference evidence="1 2" key="1">
    <citation type="journal article" date="2016" name="Nat. Commun.">
        <title>Thousands of microbial genomes shed light on interconnected biogeochemical processes in an aquifer system.</title>
        <authorList>
            <person name="Anantharaman K."/>
            <person name="Brown C.T."/>
            <person name="Hug L.A."/>
            <person name="Sharon I."/>
            <person name="Castelle C.J."/>
            <person name="Probst A.J."/>
            <person name="Thomas B.C."/>
            <person name="Singh A."/>
            <person name="Wilkins M.J."/>
            <person name="Karaoz U."/>
            <person name="Brodie E.L."/>
            <person name="Williams K.H."/>
            <person name="Hubbard S.S."/>
            <person name="Banfield J.F."/>
        </authorList>
    </citation>
    <scope>NUCLEOTIDE SEQUENCE [LARGE SCALE GENOMIC DNA]</scope>
</reference>
<dbReference type="AlphaFoldDB" id="A0A1F6XHT4"/>
<proteinExistence type="predicted"/>
<protein>
    <recommendedName>
        <fullName evidence="3">Phosphoribosyl-ATP pyrophosphohydrolase</fullName>
    </recommendedName>
</protein>
<dbReference type="CDD" id="cd11532">
    <property type="entry name" value="NTP-PPase_COG4997"/>
    <property type="match status" value="1"/>
</dbReference>
<dbReference type="Proteomes" id="UP000176629">
    <property type="component" value="Unassembled WGS sequence"/>
</dbReference>
<evidence type="ECO:0008006" key="3">
    <source>
        <dbReference type="Google" id="ProtNLM"/>
    </source>
</evidence>
<organism evidence="1 2">
    <name type="scientific">Candidatus Nomurabacteria bacterium RIFCSPLOWO2_01_FULL_40_18</name>
    <dbReference type="NCBI Taxonomy" id="1801773"/>
    <lineage>
        <taxon>Bacteria</taxon>
        <taxon>Candidatus Nomuraibacteriota</taxon>
    </lineage>
</organism>
<comment type="caution">
    <text evidence="1">The sequence shown here is derived from an EMBL/GenBank/DDBJ whole genome shotgun (WGS) entry which is preliminary data.</text>
</comment>
<gene>
    <name evidence="1" type="ORF">A3A03_00850</name>
</gene>
<name>A0A1F6XHT4_9BACT</name>
<sequence length="101" mass="11418">MEKYNKLVRDKIPSILDAQGISYEKKVATPEELKAELIKKLGEEIGEFSEAGSPEELADVIEVIEALKKLPDYINVEELRKKKSEERGAFDQGIIIKGEKE</sequence>